<comment type="caution">
    <text evidence="2">The sequence shown here is derived from an EMBL/GenBank/DDBJ whole genome shotgun (WGS) entry which is preliminary data.</text>
</comment>
<protein>
    <recommendedName>
        <fullName evidence="4">NAD(P)-binding protein</fullName>
    </recommendedName>
</protein>
<keyword evidence="1" id="KW-0560">Oxidoreductase</keyword>
<dbReference type="PANTHER" id="PTHR43658">
    <property type="entry name" value="SHORT-CHAIN DEHYDROGENASE/REDUCTASE"/>
    <property type="match status" value="1"/>
</dbReference>
<dbReference type="GO" id="GO:0008670">
    <property type="term" value="F:2,4-dienoyl-CoA reductase (NADPH) activity"/>
    <property type="evidence" value="ECO:0007669"/>
    <property type="project" value="TreeGrafter"/>
</dbReference>
<dbReference type="EMBL" id="JABELV010000113">
    <property type="protein sequence ID" value="KAG7530602.1"/>
    <property type="molecule type" value="Genomic_DNA"/>
</dbReference>
<dbReference type="GO" id="GO:0005739">
    <property type="term" value="C:mitochondrion"/>
    <property type="evidence" value="ECO:0007669"/>
    <property type="project" value="TreeGrafter"/>
</dbReference>
<dbReference type="GO" id="GO:0006635">
    <property type="term" value="P:fatty acid beta-oxidation"/>
    <property type="evidence" value="ECO:0007669"/>
    <property type="project" value="TreeGrafter"/>
</dbReference>
<dbReference type="Pfam" id="PF13561">
    <property type="entry name" value="adh_short_C2"/>
    <property type="match status" value="1"/>
</dbReference>
<dbReference type="InterPro" id="IPR002347">
    <property type="entry name" value="SDR_fam"/>
</dbReference>
<keyword evidence="3" id="KW-1185">Reference proteome</keyword>
<dbReference type="PANTHER" id="PTHR43658:SF8">
    <property type="entry name" value="17-BETA-HYDROXYSTEROID DEHYDROGENASE 14-RELATED"/>
    <property type="match status" value="1"/>
</dbReference>
<dbReference type="Gene3D" id="3.40.50.720">
    <property type="entry name" value="NAD(P)-binding Rossmann-like Domain"/>
    <property type="match status" value="1"/>
</dbReference>
<evidence type="ECO:0000256" key="1">
    <source>
        <dbReference type="ARBA" id="ARBA00023002"/>
    </source>
</evidence>
<evidence type="ECO:0000313" key="2">
    <source>
        <dbReference type="EMBL" id="KAG7530602.1"/>
    </source>
</evidence>
<dbReference type="PRINTS" id="PR00081">
    <property type="entry name" value="GDHRDH"/>
</dbReference>
<sequence length="287" mass="30519">MKVANNLFIVTGGAGGIGKAVSSILTSKGALVALFDVLDSSKGSEVAKSIGDKAVYVQVDITESNSVKKGIETAQQHFAKELESSGGKLSGCVHCAGIAIKQEWTNNMVDSIPNFEKMLKVNTVGTFVINAHVADAINAQYPKADGERFFTTDEERGIIVNFASVAGHDLYARCLSYGPTKAAVLGMTRSFADFLGPSGIRVCSVSPSIVISGLTAGFSGYFQDDLTAHAAFPRSPVPAEKIVDTVLHLIENQWLNGEDIRVDGGWRLVTNRAKDKADPRELAPGLE</sequence>
<evidence type="ECO:0000313" key="3">
    <source>
        <dbReference type="Proteomes" id="UP000812966"/>
    </source>
</evidence>
<reference evidence="2" key="1">
    <citation type="submission" date="2020-04" db="EMBL/GenBank/DDBJ databases">
        <title>Analysis of mating type loci in Filobasidium floriforme.</title>
        <authorList>
            <person name="Nowrousian M."/>
        </authorList>
    </citation>
    <scope>NUCLEOTIDE SEQUENCE</scope>
    <source>
        <strain evidence="2">CBS 6242</strain>
    </source>
</reference>
<dbReference type="Proteomes" id="UP000812966">
    <property type="component" value="Unassembled WGS sequence"/>
</dbReference>
<dbReference type="PRINTS" id="PR00080">
    <property type="entry name" value="SDRFAMILY"/>
</dbReference>
<proteinExistence type="predicted"/>
<name>A0A8K0NLX4_9TREE</name>
<evidence type="ECO:0008006" key="4">
    <source>
        <dbReference type="Google" id="ProtNLM"/>
    </source>
</evidence>
<gene>
    <name evidence="2" type="ORF">FFLO_04904</name>
</gene>
<organism evidence="2 3">
    <name type="scientific">Filobasidium floriforme</name>
    <dbReference type="NCBI Taxonomy" id="5210"/>
    <lineage>
        <taxon>Eukaryota</taxon>
        <taxon>Fungi</taxon>
        <taxon>Dikarya</taxon>
        <taxon>Basidiomycota</taxon>
        <taxon>Agaricomycotina</taxon>
        <taxon>Tremellomycetes</taxon>
        <taxon>Filobasidiales</taxon>
        <taxon>Filobasidiaceae</taxon>
        <taxon>Filobasidium</taxon>
    </lineage>
</organism>
<accession>A0A8K0NLX4</accession>
<dbReference type="AlphaFoldDB" id="A0A8K0NLX4"/>
<dbReference type="SUPFAM" id="SSF51735">
    <property type="entry name" value="NAD(P)-binding Rossmann-fold domains"/>
    <property type="match status" value="1"/>
</dbReference>
<dbReference type="InterPro" id="IPR036291">
    <property type="entry name" value="NAD(P)-bd_dom_sf"/>
</dbReference>